<evidence type="ECO:0000256" key="1">
    <source>
        <dbReference type="ARBA" id="ARBA00022722"/>
    </source>
</evidence>
<keyword evidence="15" id="KW-0175">Coiled coil</keyword>
<dbReference type="Pfam" id="PF00580">
    <property type="entry name" value="UvrD-helicase"/>
    <property type="match status" value="1"/>
</dbReference>
<accession>A0A6N8U888</accession>
<evidence type="ECO:0000256" key="6">
    <source>
        <dbReference type="ARBA" id="ARBA00022839"/>
    </source>
</evidence>
<keyword evidence="7 14" id="KW-0067">ATP-binding</keyword>
<evidence type="ECO:0000259" key="17">
    <source>
        <dbReference type="PROSITE" id="PS51217"/>
    </source>
</evidence>
<evidence type="ECO:0000256" key="4">
    <source>
        <dbReference type="ARBA" id="ARBA00022801"/>
    </source>
</evidence>
<dbReference type="GO" id="GO:0033202">
    <property type="term" value="C:DNA helicase complex"/>
    <property type="evidence" value="ECO:0007669"/>
    <property type="project" value="TreeGrafter"/>
</dbReference>
<dbReference type="InterPro" id="IPR014016">
    <property type="entry name" value="UvrD-like_ATP-bd"/>
</dbReference>
<keyword evidence="3" id="KW-0227">DNA damage</keyword>
<evidence type="ECO:0000259" key="16">
    <source>
        <dbReference type="PROSITE" id="PS51198"/>
    </source>
</evidence>
<keyword evidence="19" id="KW-1185">Reference proteome</keyword>
<sequence>MPNWNPDQLRAITSRNKNVIVSASAGAGKTTVLIERLVRRVLDDRIQIREILAMTFTEAAASEMKKRLADQLHHKLENTHDPLEQNYIQTQLSQLQNAYISTIHSFCLSIVQKYYYVLHLPHSRISTILDQNTVKLCAEQAMERAFANQYQKKDPVFLSLAQYFSARSESEESFRQIITGIASAASSQSDQQAYFQMIQASYGHFSSLTELPSSVQQNFFDAYQMIWETIMESTKELYQLIAVRYPKEEKKQAVIEKKIEALKLVKPCLDTQAYEAFRMNFINACRVILPTAPNRDDKTYGDLRKQIHEMEDSALADLHSEITLLKDLEAQSRDLDKLLEITKDYLQYFAEEKARAGGIDFDDMEHFALAILQADNGRIADRYRDQFKEIMVDEFQDSNDVQHTLVSLICKPDNVFRVGDIKQSIYGFRHAKPQLMKGLIEHAGEQDDIIYLRSNYRSKQMIVDFNNQLFDKLMNIKGFESSYASSDYVTTGAPAQQTHNKPICFHALDYTALKEEAGYAIHTNVCKASYIASKILELKQQDHRSWKDFVVLVRGNARKDDMKAALDEQNIPSFIDVKSGFYQSDAVQILLSFLRMCINPHDDIAMVSVLLSALGQRSSEDLAQAALLKAPNESYYTYYQKYPFEGFEILEEHIQEIYTKTLTEEILSIYEIQQFYQKQITLQDRTNLDLLYQIADQKEKQESLSISGFLKYVDEIADMETAEAIPIGSDDDVVRVMSIHQSKGLQFPVVFLWSNSQQPAIDFKEMVLIDNDLGLAMKHMELPQRFVRTTIPRIAMEQKKNREELEEEMRILYVALTRAQEEMHIVDYVKDEEKYQNDLSQSRIYQRGGYSSWILYAFLKEHSALFTYEHVIHMRSSIKNIQDKQQSMILPAYDYVNQSVHFQTASAAHQRDLSVLELCPVKKGADRGTALHELIANYEKLKDAKEIAGYQIQDQDRSEVQALYQNKLFLEALSLPNHYFEYSYTIKDKETILHGYIDFVAYNEKQAVIIDFKSDHNMDEKEYIVRYQDQLKQYKQAFQLMHPGLKIQIYIYSLKLAKMISLF</sequence>
<dbReference type="GO" id="GO:0004527">
    <property type="term" value="F:exonuclease activity"/>
    <property type="evidence" value="ECO:0007669"/>
    <property type="project" value="UniProtKB-KW"/>
</dbReference>
<keyword evidence="1" id="KW-0540">Nuclease</keyword>
<dbReference type="SUPFAM" id="SSF52540">
    <property type="entry name" value="P-loop containing nucleoside triphosphate hydrolases"/>
    <property type="match status" value="1"/>
</dbReference>
<feature type="domain" description="UvrD-like helicase C-terminal" evidence="17">
    <location>
        <begin position="487"/>
        <end position="744"/>
    </location>
</feature>
<dbReference type="GO" id="GO:0003677">
    <property type="term" value="F:DNA binding"/>
    <property type="evidence" value="ECO:0007669"/>
    <property type="project" value="UniProtKB-KW"/>
</dbReference>
<keyword evidence="6" id="KW-0269">Exonuclease</keyword>
<dbReference type="GO" id="GO:0000725">
    <property type="term" value="P:recombinational repair"/>
    <property type="evidence" value="ECO:0007669"/>
    <property type="project" value="TreeGrafter"/>
</dbReference>
<comment type="caution">
    <text evidence="18">The sequence shown here is derived from an EMBL/GenBank/DDBJ whole genome shotgun (WGS) entry which is preliminary data.</text>
</comment>
<keyword evidence="5 14" id="KW-0347">Helicase</keyword>
<evidence type="ECO:0000256" key="5">
    <source>
        <dbReference type="ARBA" id="ARBA00022806"/>
    </source>
</evidence>
<reference evidence="18 19" key="1">
    <citation type="submission" date="2019-12" db="EMBL/GenBank/DDBJ databases">
        <authorList>
            <person name="Yang R."/>
        </authorList>
    </citation>
    <scope>NUCLEOTIDE SEQUENCE [LARGE SCALE GENOMIC DNA]</scope>
    <source>
        <strain evidence="18 19">DONG20-135</strain>
    </source>
</reference>
<comment type="catalytic activity">
    <reaction evidence="13">
        <text>ATP + H2O = ADP + phosphate + H(+)</text>
        <dbReference type="Rhea" id="RHEA:13065"/>
        <dbReference type="ChEBI" id="CHEBI:15377"/>
        <dbReference type="ChEBI" id="CHEBI:15378"/>
        <dbReference type="ChEBI" id="CHEBI:30616"/>
        <dbReference type="ChEBI" id="CHEBI:43474"/>
        <dbReference type="ChEBI" id="CHEBI:456216"/>
        <dbReference type="EC" id="5.6.2.4"/>
    </reaction>
</comment>
<dbReference type="EMBL" id="WUUQ01000001">
    <property type="protein sequence ID" value="MXQ72779.1"/>
    <property type="molecule type" value="Genomic_DNA"/>
</dbReference>
<evidence type="ECO:0000256" key="15">
    <source>
        <dbReference type="SAM" id="Coils"/>
    </source>
</evidence>
<dbReference type="PANTHER" id="PTHR11070">
    <property type="entry name" value="UVRD / RECB / PCRA DNA HELICASE FAMILY MEMBER"/>
    <property type="match status" value="1"/>
</dbReference>
<protein>
    <recommendedName>
        <fullName evidence="12">DNA 3'-5' helicase</fullName>
        <ecNumber evidence="12">5.6.2.4</ecNumber>
    </recommendedName>
</protein>
<evidence type="ECO:0000256" key="3">
    <source>
        <dbReference type="ARBA" id="ARBA00022763"/>
    </source>
</evidence>
<evidence type="ECO:0000256" key="9">
    <source>
        <dbReference type="ARBA" id="ARBA00023204"/>
    </source>
</evidence>
<evidence type="ECO:0000256" key="13">
    <source>
        <dbReference type="ARBA" id="ARBA00048988"/>
    </source>
</evidence>
<proteinExistence type="predicted"/>
<dbReference type="PROSITE" id="PS51217">
    <property type="entry name" value="UVRD_HELICASE_CTER"/>
    <property type="match status" value="1"/>
</dbReference>
<dbReference type="InterPro" id="IPR014017">
    <property type="entry name" value="DNA_helicase_UvrD-like_C"/>
</dbReference>
<feature type="domain" description="UvrD-like helicase ATP-binding" evidence="16">
    <location>
        <begin position="2"/>
        <end position="459"/>
    </location>
</feature>
<feature type="binding site" evidence="14">
    <location>
        <begin position="23"/>
        <end position="30"/>
    </location>
    <ligand>
        <name>ATP</name>
        <dbReference type="ChEBI" id="CHEBI:30616"/>
    </ligand>
</feature>
<feature type="coiled-coil region" evidence="15">
    <location>
        <begin position="795"/>
        <end position="822"/>
    </location>
</feature>
<keyword evidence="8" id="KW-0238">DNA-binding</keyword>
<dbReference type="InterPro" id="IPR000212">
    <property type="entry name" value="DNA_helicase_UvrD/REP"/>
</dbReference>
<dbReference type="Gene3D" id="3.90.320.10">
    <property type="match status" value="1"/>
</dbReference>
<dbReference type="EC" id="5.6.2.4" evidence="12"/>
<dbReference type="InterPro" id="IPR027417">
    <property type="entry name" value="P-loop_NTPase"/>
</dbReference>
<dbReference type="InterPro" id="IPR011604">
    <property type="entry name" value="PDDEXK-like_dom_sf"/>
</dbReference>
<dbReference type="GO" id="GO:0005524">
    <property type="term" value="F:ATP binding"/>
    <property type="evidence" value="ECO:0007669"/>
    <property type="project" value="UniProtKB-UniRule"/>
</dbReference>
<keyword evidence="4 14" id="KW-0378">Hydrolase</keyword>
<dbReference type="InterPro" id="IPR011335">
    <property type="entry name" value="Restrct_endonuc-II-like"/>
</dbReference>
<gene>
    <name evidence="18" type="ORF">GSF08_02305</name>
</gene>
<evidence type="ECO:0000313" key="18">
    <source>
        <dbReference type="EMBL" id="MXQ72779.1"/>
    </source>
</evidence>
<evidence type="ECO:0000256" key="11">
    <source>
        <dbReference type="ARBA" id="ARBA00034617"/>
    </source>
</evidence>
<dbReference type="PROSITE" id="PS51198">
    <property type="entry name" value="UVRD_HELICASE_ATP_BIND"/>
    <property type="match status" value="1"/>
</dbReference>
<reference evidence="18 19" key="2">
    <citation type="submission" date="2020-01" db="EMBL/GenBank/DDBJ databases">
        <title>Clostridiaceae sp. nov. isolated from the gut of human by culturomics.</title>
        <authorList>
            <person name="Chang Y."/>
        </authorList>
    </citation>
    <scope>NUCLEOTIDE SEQUENCE [LARGE SCALE GENOMIC DNA]</scope>
    <source>
        <strain evidence="18 19">DONG20-135</strain>
    </source>
</reference>
<evidence type="ECO:0000256" key="14">
    <source>
        <dbReference type="PROSITE-ProRule" id="PRU00560"/>
    </source>
</evidence>
<dbReference type="SUPFAM" id="SSF52980">
    <property type="entry name" value="Restriction endonuclease-like"/>
    <property type="match status" value="1"/>
</dbReference>
<name>A0A6N8U888_9FIRM</name>
<keyword evidence="10" id="KW-0413">Isomerase</keyword>
<organism evidence="18 19">
    <name type="scientific">Copranaerobaculum intestinale</name>
    <dbReference type="NCBI Taxonomy" id="2692629"/>
    <lineage>
        <taxon>Bacteria</taxon>
        <taxon>Bacillati</taxon>
        <taxon>Bacillota</taxon>
        <taxon>Erysipelotrichia</taxon>
        <taxon>Erysipelotrichales</taxon>
        <taxon>Erysipelotrichaceae</taxon>
        <taxon>Copranaerobaculum</taxon>
    </lineage>
</organism>
<dbReference type="GO" id="GO:0043138">
    <property type="term" value="F:3'-5' DNA helicase activity"/>
    <property type="evidence" value="ECO:0007669"/>
    <property type="project" value="UniProtKB-EC"/>
</dbReference>
<keyword evidence="2 14" id="KW-0547">Nucleotide-binding</keyword>
<evidence type="ECO:0000256" key="12">
    <source>
        <dbReference type="ARBA" id="ARBA00034808"/>
    </source>
</evidence>
<dbReference type="Proteomes" id="UP000434036">
    <property type="component" value="Unassembled WGS sequence"/>
</dbReference>
<dbReference type="Pfam" id="PF13361">
    <property type="entry name" value="UvrD_C"/>
    <property type="match status" value="1"/>
</dbReference>
<keyword evidence="9" id="KW-0234">DNA repair</keyword>
<dbReference type="RefSeq" id="WP_160624260.1">
    <property type="nucleotide sequence ID" value="NZ_WUUQ01000001.1"/>
</dbReference>
<comment type="catalytic activity">
    <reaction evidence="11">
        <text>Couples ATP hydrolysis with the unwinding of duplex DNA by translocating in the 3'-5' direction.</text>
        <dbReference type="EC" id="5.6.2.4"/>
    </reaction>
</comment>
<evidence type="ECO:0000256" key="2">
    <source>
        <dbReference type="ARBA" id="ARBA00022741"/>
    </source>
</evidence>
<dbReference type="AlphaFoldDB" id="A0A6N8U888"/>
<dbReference type="Gene3D" id="3.40.50.300">
    <property type="entry name" value="P-loop containing nucleotide triphosphate hydrolases"/>
    <property type="match status" value="4"/>
</dbReference>
<evidence type="ECO:0000256" key="7">
    <source>
        <dbReference type="ARBA" id="ARBA00022840"/>
    </source>
</evidence>
<evidence type="ECO:0000313" key="19">
    <source>
        <dbReference type="Proteomes" id="UP000434036"/>
    </source>
</evidence>
<evidence type="ECO:0000256" key="10">
    <source>
        <dbReference type="ARBA" id="ARBA00023235"/>
    </source>
</evidence>
<dbReference type="GO" id="GO:0005829">
    <property type="term" value="C:cytosol"/>
    <property type="evidence" value="ECO:0007669"/>
    <property type="project" value="TreeGrafter"/>
</dbReference>
<evidence type="ECO:0000256" key="8">
    <source>
        <dbReference type="ARBA" id="ARBA00023125"/>
    </source>
</evidence>
<dbReference type="PANTHER" id="PTHR11070:SF48">
    <property type="entry name" value="ATP-DEPENDENT HELICASE_NUCLEASE SUBUNIT A"/>
    <property type="match status" value="1"/>
</dbReference>